<evidence type="ECO:0000256" key="7">
    <source>
        <dbReference type="ARBA" id="ARBA00023180"/>
    </source>
</evidence>
<dbReference type="GO" id="GO:0004222">
    <property type="term" value="F:metalloendopeptidase activity"/>
    <property type="evidence" value="ECO:0007669"/>
    <property type="project" value="InterPro"/>
</dbReference>
<dbReference type="AlphaFoldDB" id="A0A7J7JAG4"/>
<evidence type="ECO:0000256" key="9">
    <source>
        <dbReference type="PROSITE-ProRule" id="PRU00276"/>
    </source>
</evidence>
<proteinExistence type="predicted"/>
<comment type="caution">
    <text evidence="12">The sequence shown here is derived from an EMBL/GenBank/DDBJ whole genome shotgun (WGS) entry which is preliminary data.</text>
</comment>
<evidence type="ECO:0000313" key="13">
    <source>
        <dbReference type="Proteomes" id="UP000593567"/>
    </source>
</evidence>
<keyword evidence="6 8" id="KW-1015">Disulfide bond</keyword>
<dbReference type="PROSITE" id="PS50215">
    <property type="entry name" value="ADAM_MEPRO"/>
    <property type="match status" value="1"/>
</dbReference>
<dbReference type="OrthoDB" id="6134861at2759"/>
<evidence type="ECO:0000256" key="3">
    <source>
        <dbReference type="ARBA" id="ARBA00022801"/>
    </source>
</evidence>
<keyword evidence="1" id="KW-0645">Protease</keyword>
<dbReference type="InterPro" id="IPR041645">
    <property type="entry name" value="ADAMTS_CR_2"/>
</dbReference>
<dbReference type="Gene3D" id="3.40.390.10">
    <property type="entry name" value="Collagenase (Catalytic Domain)"/>
    <property type="match status" value="1"/>
</dbReference>
<dbReference type="GO" id="GO:0046872">
    <property type="term" value="F:metal ion binding"/>
    <property type="evidence" value="ECO:0007669"/>
    <property type="project" value="UniProtKB-KW"/>
</dbReference>
<dbReference type="Pfam" id="PF17771">
    <property type="entry name" value="ADAMTS_CR_2"/>
    <property type="match status" value="1"/>
</dbReference>
<name>A0A7J7JAG4_BUGNE</name>
<keyword evidence="10" id="KW-0472">Membrane</keyword>
<organism evidence="12 13">
    <name type="scientific">Bugula neritina</name>
    <name type="common">Brown bryozoan</name>
    <name type="synonym">Sertularia neritina</name>
    <dbReference type="NCBI Taxonomy" id="10212"/>
    <lineage>
        <taxon>Eukaryota</taxon>
        <taxon>Metazoa</taxon>
        <taxon>Spiralia</taxon>
        <taxon>Lophotrochozoa</taxon>
        <taxon>Bryozoa</taxon>
        <taxon>Gymnolaemata</taxon>
        <taxon>Cheilostomatida</taxon>
        <taxon>Flustrina</taxon>
        <taxon>Buguloidea</taxon>
        <taxon>Bugulidae</taxon>
        <taxon>Bugula</taxon>
    </lineage>
</organism>
<evidence type="ECO:0000256" key="5">
    <source>
        <dbReference type="ARBA" id="ARBA00023049"/>
    </source>
</evidence>
<dbReference type="PANTHER" id="PTHR11905">
    <property type="entry name" value="ADAM A DISINTEGRIN AND METALLOPROTEASE DOMAIN"/>
    <property type="match status" value="1"/>
</dbReference>
<feature type="binding site" evidence="9">
    <location>
        <position position="383"/>
    </location>
    <ligand>
        <name>Zn(2+)</name>
        <dbReference type="ChEBI" id="CHEBI:29105"/>
        <note>catalytic</note>
    </ligand>
</feature>
<keyword evidence="10" id="KW-1133">Transmembrane helix</keyword>
<dbReference type="InterPro" id="IPR002172">
    <property type="entry name" value="LDrepeatLR_classA_rpt"/>
</dbReference>
<feature type="binding site" evidence="9">
    <location>
        <position position="389"/>
    </location>
    <ligand>
        <name>Zn(2+)</name>
        <dbReference type="ChEBI" id="CHEBI:29105"/>
        <note>catalytic</note>
    </ligand>
</feature>
<gene>
    <name evidence="12" type="ORF">EB796_019017</name>
</gene>
<evidence type="ECO:0000256" key="6">
    <source>
        <dbReference type="ARBA" id="ARBA00023157"/>
    </source>
</evidence>
<keyword evidence="2 9" id="KW-0479">Metal-binding</keyword>
<dbReference type="SUPFAM" id="SSF57424">
    <property type="entry name" value="LDL receptor-like module"/>
    <property type="match status" value="1"/>
</dbReference>
<dbReference type="SUPFAM" id="SSF55486">
    <property type="entry name" value="Metalloproteases ('zincins'), catalytic domain"/>
    <property type="match status" value="1"/>
</dbReference>
<keyword evidence="10" id="KW-0812">Transmembrane</keyword>
<evidence type="ECO:0000256" key="1">
    <source>
        <dbReference type="ARBA" id="ARBA00022670"/>
    </source>
</evidence>
<reference evidence="12" key="1">
    <citation type="submission" date="2020-06" db="EMBL/GenBank/DDBJ databases">
        <title>Draft genome of Bugula neritina, a colonial animal packing powerful symbionts and potential medicines.</title>
        <authorList>
            <person name="Rayko M."/>
        </authorList>
    </citation>
    <scope>NUCLEOTIDE SEQUENCE [LARGE SCALE GENOMIC DNA]</scope>
    <source>
        <strain evidence="12">Kwan_BN1</strain>
    </source>
</reference>
<dbReference type="InterPro" id="IPR036055">
    <property type="entry name" value="LDL_receptor-like_sf"/>
</dbReference>
<comment type="caution">
    <text evidence="9">Lacks conserved residue(s) required for the propagation of feature annotation.</text>
</comment>
<keyword evidence="7" id="KW-0325">Glycoprotein</keyword>
<keyword evidence="5" id="KW-0482">Metalloprotease</keyword>
<protein>
    <recommendedName>
        <fullName evidence="11">Peptidase M12B domain-containing protein</fullName>
    </recommendedName>
</protein>
<dbReference type="Gene3D" id="4.10.400.10">
    <property type="entry name" value="Low-density Lipoprotein Receptor"/>
    <property type="match status" value="2"/>
</dbReference>
<keyword evidence="4 9" id="KW-0862">Zinc</keyword>
<evidence type="ECO:0000256" key="8">
    <source>
        <dbReference type="PROSITE-ProRule" id="PRU00124"/>
    </source>
</evidence>
<dbReference type="Proteomes" id="UP000593567">
    <property type="component" value="Unassembled WGS sequence"/>
</dbReference>
<dbReference type="Gene3D" id="3.40.1620.60">
    <property type="match status" value="1"/>
</dbReference>
<dbReference type="PROSITE" id="PS50068">
    <property type="entry name" value="LDLRA_2"/>
    <property type="match status" value="2"/>
</dbReference>
<feature type="domain" description="Peptidase M12B" evidence="11">
    <location>
        <begin position="211"/>
        <end position="447"/>
    </location>
</feature>
<evidence type="ECO:0000313" key="12">
    <source>
        <dbReference type="EMBL" id="KAF6022666.1"/>
    </source>
</evidence>
<feature type="active site" evidence="9">
    <location>
        <position position="380"/>
    </location>
</feature>
<dbReference type="SMART" id="SM00192">
    <property type="entry name" value="LDLa"/>
    <property type="match status" value="2"/>
</dbReference>
<feature type="binding site" evidence="9">
    <location>
        <position position="379"/>
    </location>
    <ligand>
        <name>Zn(2+)</name>
        <dbReference type="ChEBI" id="CHEBI:29105"/>
        <note>catalytic</note>
    </ligand>
</feature>
<dbReference type="CDD" id="cd00112">
    <property type="entry name" value="LDLa"/>
    <property type="match status" value="2"/>
</dbReference>
<keyword evidence="13" id="KW-1185">Reference proteome</keyword>
<feature type="transmembrane region" description="Helical" evidence="10">
    <location>
        <begin position="12"/>
        <end position="33"/>
    </location>
</feature>
<dbReference type="InterPro" id="IPR024079">
    <property type="entry name" value="MetalloPept_cat_dom_sf"/>
</dbReference>
<feature type="disulfide bond" evidence="8">
    <location>
        <begin position="581"/>
        <end position="596"/>
    </location>
</feature>
<evidence type="ECO:0000256" key="2">
    <source>
        <dbReference type="ARBA" id="ARBA00022723"/>
    </source>
</evidence>
<sequence length="727" mass="80909">MFYRIFFSSISWYTAAVFVNGFLLIPSLGQLAVREEIYRPKATIDKSSGSSILTKKPELARNPKQYFDNLSPSKIASSQYEDEYVDMNSEVLSNGDINLKFSSHGKEHSLKLTNRKRLGDIKNVTMLTDTQRRAFFAVENNDTHSVKPLFKKSYLMHGKHQFELTPEGNNRTKVKKQLVKEAPAKSRDSVIPKEPARRKREIARDVTPISASVELAIVVDYAAWLKMSSGDVLAENETDHMVNLLLYYAHLTEIVNSMYKSMKNDDVHIEVVLAGITVITSSNELTGLTEDYKTQDDNVDSLETLERLSEWLNTSEARSILPRNDHVMLFTGYDIFEAEDGDTGTVGLAWTTRICHEKFSSSLVEVTDTFSYDASTAAHELGHSLGAGHDGVSGDSSSGCADHNYIMAAFSGSIDYLTNRFLFSCCSQRSFYATITDVGSCLMEGVPNPDHDSSIDDNVENNLPGEIFTADDQCYVAGSPAACDSTIYNKEGRSICLDLWCVLPEDSSFCYGTLTAAVDGTECAADKWCLQGECVDKSETYSQPSQNCSVTTCFTGETECTSGVNIDTPELFRCYSDSFHCDGVYECSDGTDERNCNTEFTCPSGYTKCLTGKSKWVLPDGVPRYCIYNSWLCDGVDEDCTDSSDENELCDTQTTTTAGYEGITSEQNCYICKTFDACINKEEDCETKCPDDELCIDQVKNLNSGTDTSFQSFRIIYLFIFLGYNML</sequence>
<evidence type="ECO:0000256" key="10">
    <source>
        <dbReference type="SAM" id="Phobius"/>
    </source>
</evidence>
<dbReference type="PANTHER" id="PTHR11905:SF159">
    <property type="entry name" value="ADAM METALLOPROTEASE"/>
    <property type="match status" value="1"/>
</dbReference>
<dbReference type="GO" id="GO:0006508">
    <property type="term" value="P:proteolysis"/>
    <property type="evidence" value="ECO:0007669"/>
    <property type="project" value="UniProtKB-KW"/>
</dbReference>
<keyword evidence="3" id="KW-0378">Hydrolase</keyword>
<evidence type="ECO:0000256" key="4">
    <source>
        <dbReference type="ARBA" id="ARBA00022833"/>
    </source>
</evidence>
<dbReference type="Pfam" id="PF13688">
    <property type="entry name" value="Reprolysin_5"/>
    <property type="match status" value="1"/>
</dbReference>
<accession>A0A7J7JAG4</accession>
<evidence type="ECO:0000259" key="11">
    <source>
        <dbReference type="PROSITE" id="PS50215"/>
    </source>
</evidence>
<dbReference type="InterPro" id="IPR001590">
    <property type="entry name" value="Peptidase_M12B"/>
</dbReference>
<dbReference type="EMBL" id="VXIV02002817">
    <property type="protein sequence ID" value="KAF6022666.1"/>
    <property type="molecule type" value="Genomic_DNA"/>
</dbReference>